<protein>
    <recommendedName>
        <fullName evidence="5">Lipoprotein</fullName>
    </recommendedName>
</protein>
<dbReference type="EMBL" id="CP003345">
    <property type="protein sequence ID" value="AFM05623.1"/>
    <property type="molecule type" value="Genomic_DNA"/>
</dbReference>
<feature type="coiled-coil region" evidence="1">
    <location>
        <begin position="67"/>
        <end position="94"/>
    </location>
</feature>
<dbReference type="KEGG" id="fli:Fleli_3294"/>
<dbReference type="AlphaFoldDB" id="I4ANT8"/>
<evidence type="ECO:0000256" key="1">
    <source>
        <dbReference type="SAM" id="Coils"/>
    </source>
</evidence>
<dbReference type="RefSeq" id="WP_014799051.1">
    <property type="nucleotide sequence ID" value="NC_018018.1"/>
</dbReference>
<accession>I4ANT8</accession>
<reference evidence="4" key="1">
    <citation type="submission" date="2012-06" db="EMBL/GenBank/DDBJ databases">
        <title>The complete genome of Flexibacter litoralis DSM 6794.</title>
        <authorList>
            <person name="Lucas S."/>
            <person name="Copeland A."/>
            <person name="Lapidus A."/>
            <person name="Glavina del Rio T."/>
            <person name="Dalin E."/>
            <person name="Tice H."/>
            <person name="Bruce D."/>
            <person name="Goodwin L."/>
            <person name="Pitluck S."/>
            <person name="Peters L."/>
            <person name="Ovchinnikova G."/>
            <person name="Lu M."/>
            <person name="Kyrpides N."/>
            <person name="Mavromatis K."/>
            <person name="Ivanova N."/>
            <person name="Brettin T."/>
            <person name="Detter J.C."/>
            <person name="Han C."/>
            <person name="Larimer F."/>
            <person name="Land M."/>
            <person name="Hauser L."/>
            <person name="Markowitz V."/>
            <person name="Cheng J.-F."/>
            <person name="Hugenholtz P."/>
            <person name="Woyke T."/>
            <person name="Wu D."/>
            <person name="Spring S."/>
            <person name="Lang E."/>
            <person name="Kopitz M."/>
            <person name="Brambilla E."/>
            <person name="Klenk H.-P."/>
            <person name="Eisen J.A."/>
        </authorList>
    </citation>
    <scope>NUCLEOTIDE SEQUENCE [LARGE SCALE GENOMIC DNA]</scope>
    <source>
        <strain evidence="4">ATCC 23117 / DSM 6794 / NBRC 15988 / NCIMB 1366 / Sio-4</strain>
    </source>
</reference>
<feature type="chain" id="PRO_5003686385" description="Lipoprotein" evidence="2">
    <location>
        <begin position="21"/>
        <end position="207"/>
    </location>
</feature>
<dbReference type="PROSITE" id="PS51257">
    <property type="entry name" value="PROKAR_LIPOPROTEIN"/>
    <property type="match status" value="1"/>
</dbReference>
<feature type="signal peptide" evidence="2">
    <location>
        <begin position="1"/>
        <end position="20"/>
    </location>
</feature>
<sequence precursor="true">MKPNLLVSTLILLTCLSLFSCNSSQKTENTKEDTEEISNLEAQPTENEILKDTHSEEEISLERNSELDKYQAEIKLINEKIKEINNELSNYSVKNVEKKVGEISYKIKNYYNKNDNMIKSEFVSDTDSWTLYNIPLSKTDTKLMYGKFVGQLDENTGKPIVRECYSIGSLIKGDETFGLFLDEEGRQVLGKELRKYTTLYEDIFIAN</sequence>
<keyword evidence="2" id="KW-0732">Signal</keyword>
<organism evidence="3 4">
    <name type="scientific">Bernardetia litoralis (strain ATCC 23117 / DSM 6794 / NBRC 15988 / NCIMB 1366 / Fx l1 / Sio-4)</name>
    <name type="common">Flexibacter litoralis</name>
    <dbReference type="NCBI Taxonomy" id="880071"/>
    <lineage>
        <taxon>Bacteria</taxon>
        <taxon>Pseudomonadati</taxon>
        <taxon>Bacteroidota</taxon>
        <taxon>Cytophagia</taxon>
        <taxon>Cytophagales</taxon>
        <taxon>Bernardetiaceae</taxon>
        <taxon>Bernardetia</taxon>
    </lineage>
</organism>
<name>I4ANT8_BERLS</name>
<evidence type="ECO:0000256" key="2">
    <source>
        <dbReference type="SAM" id="SignalP"/>
    </source>
</evidence>
<evidence type="ECO:0008006" key="5">
    <source>
        <dbReference type="Google" id="ProtNLM"/>
    </source>
</evidence>
<evidence type="ECO:0000313" key="3">
    <source>
        <dbReference type="EMBL" id="AFM05623.1"/>
    </source>
</evidence>
<keyword evidence="1" id="KW-0175">Coiled coil</keyword>
<dbReference type="Proteomes" id="UP000006054">
    <property type="component" value="Chromosome"/>
</dbReference>
<evidence type="ECO:0000313" key="4">
    <source>
        <dbReference type="Proteomes" id="UP000006054"/>
    </source>
</evidence>
<proteinExistence type="predicted"/>
<gene>
    <name evidence="3" type="ordered locus">Fleli_3294</name>
</gene>
<keyword evidence="4" id="KW-1185">Reference proteome</keyword>
<dbReference type="HOGENOM" id="CLU_1324770_0_0_10"/>